<organism evidence="2 3">
    <name type="scientific">Puccinia graminis f. sp. tritici</name>
    <dbReference type="NCBI Taxonomy" id="56615"/>
    <lineage>
        <taxon>Eukaryota</taxon>
        <taxon>Fungi</taxon>
        <taxon>Dikarya</taxon>
        <taxon>Basidiomycota</taxon>
        <taxon>Pucciniomycotina</taxon>
        <taxon>Pucciniomycetes</taxon>
        <taxon>Pucciniales</taxon>
        <taxon>Pucciniaceae</taxon>
        <taxon>Puccinia</taxon>
    </lineage>
</organism>
<feature type="region of interest" description="Disordered" evidence="1">
    <location>
        <begin position="1"/>
        <end position="25"/>
    </location>
</feature>
<reference evidence="2 3" key="1">
    <citation type="submission" date="2019-05" db="EMBL/GenBank/DDBJ databases">
        <title>Emergence of the Ug99 lineage of the wheat stem rust pathogen through somatic hybridization.</title>
        <authorList>
            <person name="Li F."/>
            <person name="Upadhyaya N.M."/>
            <person name="Sperschneider J."/>
            <person name="Matny O."/>
            <person name="Nguyen-Phuc H."/>
            <person name="Mago R."/>
            <person name="Raley C."/>
            <person name="Miller M.E."/>
            <person name="Silverstein K.A.T."/>
            <person name="Henningsen E."/>
            <person name="Hirsch C.D."/>
            <person name="Visser B."/>
            <person name="Pretorius Z.A."/>
            <person name="Steffenson B.J."/>
            <person name="Schwessinger B."/>
            <person name="Dodds P.N."/>
            <person name="Figueroa M."/>
        </authorList>
    </citation>
    <scope>NUCLEOTIDE SEQUENCE [LARGE SCALE GENOMIC DNA]</scope>
    <source>
        <strain evidence="2 3">Ug99</strain>
    </source>
</reference>
<feature type="compositionally biased region" description="Low complexity" evidence="1">
    <location>
        <begin position="310"/>
        <end position="326"/>
    </location>
</feature>
<evidence type="ECO:0000313" key="2">
    <source>
        <dbReference type="EMBL" id="KAA1138858.1"/>
    </source>
</evidence>
<feature type="region of interest" description="Disordered" evidence="1">
    <location>
        <begin position="268"/>
        <end position="414"/>
    </location>
</feature>
<evidence type="ECO:0000256" key="1">
    <source>
        <dbReference type="SAM" id="MobiDB-lite"/>
    </source>
</evidence>
<feature type="compositionally biased region" description="Low complexity" evidence="1">
    <location>
        <begin position="270"/>
        <end position="291"/>
    </location>
</feature>
<feature type="compositionally biased region" description="Basic and acidic residues" evidence="1">
    <location>
        <begin position="328"/>
        <end position="342"/>
    </location>
</feature>
<dbReference type="AlphaFoldDB" id="A0A5B0SLU2"/>
<comment type="caution">
    <text evidence="2">The sequence shown here is derived from an EMBL/GenBank/DDBJ whole genome shotgun (WGS) entry which is preliminary data.</text>
</comment>
<gene>
    <name evidence="2" type="ORF">PGTUg99_024213</name>
</gene>
<dbReference type="Proteomes" id="UP000325313">
    <property type="component" value="Unassembled WGS sequence"/>
</dbReference>
<accession>A0A5B0SLU2</accession>
<dbReference type="EMBL" id="VDEP01000001">
    <property type="protein sequence ID" value="KAA1138858.1"/>
    <property type="molecule type" value="Genomic_DNA"/>
</dbReference>
<proteinExistence type="predicted"/>
<protein>
    <submittedName>
        <fullName evidence="2">Uncharacterized protein</fullName>
    </submittedName>
</protein>
<name>A0A5B0SLU2_PUCGR</name>
<evidence type="ECO:0000313" key="3">
    <source>
        <dbReference type="Proteomes" id="UP000325313"/>
    </source>
</evidence>
<sequence length="414" mass="45401">MQRGKLNPHGPHTGTDSPTHHISQHPIHTLHTPLQLLVSFTIEVVCQPIYMDGPFDIISRVSPKFQIKYYRQLTNDHYQLAPVISQGSNYGQLPFETSLGFMDPATNRKVNIGIHACGYGSVATSLQPDRVFRLSGRFLIRNSVPTPIIHFQQDKTLNIGKSKNFMNSLANKVSVIGFGTVVDRNEVTTTTPGNVTSTNLHVTLQHYDYDNLAKEKIEFHATYIVPGNKILGKTFIQFVVGHEIIIDAHVHGYNEDTNRWEFIVGGMAHPSKQAPTPASTPAQSTPDSSQSRRPGFKQIGGFRTPGTQNGSPIASGSGTTPSTSSAHSRHEISPLGRPDFHRGNLFTGNHTAHPPKHQLMSPTHTPRHDPTEDGEVPEPPTSPRVGKSFGSKGPKRASELSILKEAGKISKNLP</sequence>